<gene>
    <name evidence="1" type="ORF">HPC62_21315</name>
</gene>
<accession>A0A6M8BAP9</accession>
<dbReference type="Proteomes" id="UP000505210">
    <property type="component" value="Chromosome"/>
</dbReference>
<name>A0A6M8BAP9_9CYAN</name>
<evidence type="ECO:0000313" key="2">
    <source>
        <dbReference type="Proteomes" id="UP000505210"/>
    </source>
</evidence>
<dbReference type="KEGG" id="theu:HPC62_21315"/>
<organism evidence="1 2">
    <name type="scientific">Thermoleptolyngbya sichuanensis A183</name>
    <dbReference type="NCBI Taxonomy" id="2737172"/>
    <lineage>
        <taxon>Bacteria</taxon>
        <taxon>Bacillati</taxon>
        <taxon>Cyanobacteriota</taxon>
        <taxon>Cyanophyceae</taxon>
        <taxon>Oculatellales</taxon>
        <taxon>Oculatellaceae</taxon>
        <taxon>Thermoleptolyngbya</taxon>
        <taxon>Thermoleptolyngbya sichuanensis</taxon>
    </lineage>
</organism>
<reference evidence="1 2" key="1">
    <citation type="submission" date="2020-05" db="EMBL/GenBank/DDBJ databases">
        <title>Complete genome sequence of of a novel Thermoleptolyngbya strain isolated from hot springs of Ganzi, Sichuan China.</title>
        <authorList>
            <person name="Tang J."/>
            <person name="Daroch M."/>
            <person name="Li L."/>
            <person name="Waleron K."/>
            <person name="Waleron M."/>
            <person name="Waleron M."/>
        </authorList>
    </citation>
    <scope>NUCLEOTIDE SEQUENCE [LARGE SCALE GENOMIC DNA]</scope>
    <source>
        <strain evidence="1 2">PKUAC-SCTA183</strain>
    </source>
</reference>
<dbReference type="EMBL" id="CP053661">
    <property type="protein sequence ID" value="QKD84379.1"/>
    <property type="molecule type" value="Genomic_DNA"/>
</dbReference>
<dbReference type="Gene3D" id="1.20.120.20">
    <property type="entry name" value="Apolipoprotein"/>
    <property type="match status" value="1"/>
</dbReference>
<sequence>MFETIAQQVEQFLEEINRDVNEAVDAIFEWSDEVAERLNEAIAPDLDQIDRQMEEWLAPFINAVTGVESTIQETVQPFNQTVDPILNRHPACVGCRNYHGQVYGGTMLVCGMHPFGWEGEHCPDFESVWKGGDKV</sequence>
<evidence type="ECO:0000313" key="1">
    <source>
        <dbReference type="EMBL" id="QKD84379.1"/>
    </source>
</evidence>
<dbReference type="AlphaFoldDB" id="A0A6M8BAP9"/>
<proteinExistence type="predicted"/>
<keyword evidence="2" id="KW-1185">Reference proteome</keyword>
<dbReference type="RefSeq" id="WP_172358419.1">
    <property type="nucleotide sequence ID" value="NZ_CP053661.1"/>
</dbReference>
<protein>
    <submittedName>
        <fullName evidence="1">Uncharacterized protein</fullName>
    </submittedName>
</protein>